<dbReference type="SUPFAM" id="SSF52540">
    <property type="entry name" value="P-loop containing nucleoside triphosphate hydrolases"/>
    <property type="match status" value="1"/>
</dbReference>
<dbReference type="InterPro" id="IPR001609">
    <property type="entry name" value="Myosin_head_motor_dom-like"/>
</dbReference>
<evidence type="ECO:0000256" key="6">
    <source>
        <dbReference type="ARBA" id="ARBA00023123"/>
    </source>
</evidence>
<dbReference type="FunFam" id="2.30.29.30:FF:000286">
    <property type="entry name" value="PH-protein kinase domain containing protein"/>
    <property type="match status" value="1"/>
</dbReference>
<dbReference type="PANTHER" id="PTHR46049">
    <property type="entry name" value="AGAP003327-PA"/>
    <property type="match status" value="1"/>
</dbReference>
<keyword evidence="8 9" id="KW-0009">Actin-binding</keyword>
<evidence type="ECO:0000256" key="2">
    <source>
        <dbReference type="ARBA" id="ARBA00008314"/>
    </source>
</evidence>
<dbReference type="GO" id="GO:0005737">
    <property type="term" value="C:cytoplasm"/>
    <property type="evidence" value="ECO:0007669"/>
    <property type="project" value="UniProtKB-SubCell"/>
</dbReference>
<dbReference type="InterPro" id="IPR027417">
    <property type="entry name" value="P-loop_NTPase"/>
</dbReference>
<evidence type="ECO:0000256" key="7">
    <source>
        <dbReference type="ARBA" id="ARBA00023175"/>
    </source>
</evidence>
<keyword evidence="4" id="KW-0547">Nucleotide-binding</keyword>
<dbReference type="EMBL" id="MRZV01001790">
    <property type="protein sequence ID" value="PIK35896.1"/>
    <property type="molecule type" value="Genomic_DNA"/>
</dbReference>
<dbReference type="CDD" id="cd13296">
    <property type="entry name" value="PH2_MyoX"/>
    <property type="match status" value="1"/>
</dbReference>
<dbReference type="InterPro" id="IPR001849">
    <property type="entry name" value="PH_domain"/>
</dbReference>
<feature type="coiled-coil region" evidence="10">
    <location>
        <begin position="662"/>
        <end position="800"/>
    </location>
</feature>
<sequence>NRVVGQNPGERNYHVFYALMAAADAQMKEQFGLTKPTDFWYLNQSGCVNDPSLDDKGDFVKIRNAFKVMKFSDEQIADVFQLLAAILHIGNLEFITAGGAQVSNSDALVVVANLLGVDDYQLQDALTQKTRVLRGEVIATPLDVDQAADSRDSMAMNLYGQCFKWIIKKINNCIRGDETFCSIGVLDIFGFENFEINRFEQFNINFANEKLQEYFNKHIFSLEQHEYNTEGLSWVDIDWQDNGECLDLIEKKLGIISLVNEESRFPKGTDETMLTKLHTTHAKNSFYIKPKVQNIMFGIHHYAGEVFYTTTGFLEKNRDTFRDDILCVLKESRSDFIYDLFENIAESKQGRGGKTMRNKPTVSSQFKESLHALMTTLNSCNPYFVRCIKPNSEKAASRFKEEVVINQLRYSGMLETVKIRKAGFPVRRYFDDFLQRYKVLVFKDSQQPSPAERCQNLLMKLDADKKLWQIGKSKVFMKEIFEMEMEKERETKLSIAATLLKAHIRGYIARKAFKQTIKKIIKVSSYCKMFLCRRRYIKFRNAVIVFQKYERARVARKRLAELKEEKRKEEERLREEQRKREELLAKLKEEKRREEERLRQEEEKRKLEEEQRRAEEEMIKEEQKRKKRGKRENKRSSKISCLLPFILILTITLLSDAERNLLKQRDLERKKAEEKLRELEELTKKLEEEARVQKEAEENEKQKKEVQAKKELERARQIEYHRQLEKEEQERMAEEERLQREIEELKRQEEQNRKNKEDEDRRLYDEEHGDQLKRVEELVLKEFEDSLLQFEEEIGEGEDDVFSRKSEEGQNYEGFLLMKSAGVINTWKKRWFVLKDETLMYFRSKQEALKSGWLYKKGGGHGTLSRRNWKKRFFVLKDTSLKYYDHDGDNAKLLGVVDVKSIKDIVDSSYGRENSLEIVTHERAYQFVADSADDCSEWYSILTRVRSANPYEMREIRDEEANPKNAIGSLDVVLIDSVVPVNIDSKKNAFSIITAERVISLAAESPELMNNWLTALTIYHRGIRVYNKDEISRVAGDPRGIRAL</sequence>
<name>A0A2G8JJG4_STIJA</name>
<dbReference type="FunFam" id="1.10.10.820:FF:000001">
    <property type="entry name" value="Myosin heavy chain"/>
    <property type="match status" value="1"/>
</dbReference>
<dbReference type="GO" id="GO:0003779">
    <property type="term" value="F:actin binding"/>
    <property type="evidence" value="ECO:0007669"/>
    <property type="project" value="UniProtKB-KW"/>
</dbReference>
<dbReference type="Gene3D" id="1.20.58.530">
    <property type="match status" value="1"/>
</dbReference>
<keyword evidence="7" id="KW-0505">Motor protein</keyword>
<dbReference type="Pfam" id="PF00169">
    <property type="entry name" value="PH"/>
    <property type="match status" value="2"/>
</dbReference>
<evidence type="ECO:0000256" key="1">
    <source>
        <dbReference type="ARBA" id="ARBA00004496"/>
    </source>
</evidence>
<evidence type="ECO:0000256" key="11">
    <source>
        <dbReference type="SAM" id="MobiDB-lite"/>
    </source>
</evidence>
<dbReference type="OrthoDB" id="6108017at2759"/>
<evidence type="ECO:0000259" key="12">
    <source>
        <dbReference type="PROSITE" id="PS50003"/>
    </source>
</evidence>
<evidence type="ECO:0000259" key="13">
    <source>
        <dbReference type="PROSITE" id="PS51456"/>
    </source>
</evidence>
<dbReference type="Gene3D" id="2.30.29.30">
    <property type="entry name" value="Pleckstrin-homology domain (PH domain)/Phosphotyrosine-binding domain (PTB)"/>
    <property type="match status" value="2"/>
</dbReference>
<keyword evidence="10" id="KW-0175">Coiled coil</keyword>
<dbReference type="SMART" id="SM00242">
    <property type="entry name" value="MYSc"/>
    <property type="match status" value="1"/>
</dbReference>
<dbReference type="InterPro" id="IPR051724">
    <property type="entry name" value="Actin_motor_Myosin"/>
</dbReference>
<comment type="similarity">
    <text evidence="2 9">Belongs to the TRAFAC class myosin-kinesin ATPase superfamily. Myosin family.</text>
</comment>
<feature type="domain" description="Myosin motor" evidence="13">
    <location>
        <begin position="1"/>
        <end position="490"/>
    </location>
</feature>
<feature type="region of interest" description="Actin-binding" evidence="9">
    <location>
        <begin position="370"/>
        <end position="392"/>
    </location>
</feature>
<dbReference type="SUPFAM" id="SSF50729">
    <property type="entry name" value="PH domain-like"/>
    <property type="match status" value="3"/>
</dbReference>
<dbReference type="PRINTS" id="PR00193">
    <property type="entry name" value="MYOSINHEAVY"/>
</dbReference>
<dbReference type="Proteomes" id="UP000230750">
    <property type="component" value="Unassembled WGS sequence"/>
</dbReference>
<keyword evidence="6 9" id="KW-0518">Myosin</keyword>
<evidence type="ECO:0000256" key="10">
    <source>
        <dbReference type="SAM" id="Coils"/>
    </source>
</evidence>
<evidence type="ECO:0000256" key="8">
    <source>
        <dbReference type="ARBA" id="ARBA00023203"/>
    </source>
</evidence>
<dbReference type="PROSITE" id="PS50003">
    <property type="entry name" value="PH_DOMAIN"/>
    <property type="match status" value="2"/>
</dbReference>
<dbReference type="AlphaFoldDB" id="A0A2G8JJG4"/>
<dbReference type="STRING" id="307972.A0A2G8JJG4"/>
<comment type="caution">
    <text evidence="14">The sequence shown here is derived from an EMBL/GenBank/DDBJ whole genome shotgun (WGS) entry which is preliminary data.</text>
</comment>
<dbReference type="InterPro" id="IPR011993">
    <property type="entry name" value="PH-like_dom_sf"/>
</dbReference>
<dbReference type="FunFam" id="3.40.850.10:FF:000008">
    <property type="entry name" value="Putative unconventional myosin-IXa"/>
    <property type="match status" value="1"/>
</dbReference>
<dbReference type="InterPro" id="IPR036961">
    <property type="entry name" value="Kinesin_motor_dom_sf"/>
</dbReference>
<proteinExistence type="inferred from homology"/>
<comment type="subcellular location">
    <subcellularLocation>
        <location evidence="1">Cytoplasm</location>
    </subcellularLocation>
</comment>
<feature type="compositionally biased region" description="Basic and acidic residues" evidence="11">
    <location>
        <begin position="609"/>
        <end position="624"/>
    </location>
</feature>
<dbReference type="SMART" id="SM00233">
    <property type="entry name" value="PH"/>
    <property type="match status" value="1"/>
</dbReference>
<dbReference type="Gene3D" id="1.20.120.720">
    <property type="entry name" value="Myosin VI head, motor domain, U50 subdomain"/>
    <property type="match status" value="1"/>
</dbReference>
<keyword evidence="5" id="KW-0067">ATP-binding</keyword>
<evidence type="ECO:0000313" key="15">
    <source>
        <dbReference type="Proteomes" id="UP000230750"/>
    </source>
</evidence>
<keyword evidence="3" id="KW-0963">Cytoplasm</keyword>
<keyword evidence="15" id="KW-1185">Reference proteome</keyword>
<comment type="caution">
    <text evidence="9">Lacks conserved residue(s) required for the propagation of feature annotation.</text>
</comment>
<dbReference type="GO" id="GO:0016459">
    <property type="term" value="C:myosin complex"/>
    <property type="evidence" value="ECO:0007669"/>
    <property type="project" value="UniProtKB-KW"/>
</dbReference>
<dbReference type="PROSITE" id="PS50096">
    <property type="entry name" value="IQ"/>
    <property type="match status" value="2"/>
</dbReference>
<evidence type="ECO:0000256" key="5">
    <source>
        <dbReference type="ARBA" id="ARBA00022840"/>
    </source>
</evidence>
<evidence type="ECO:0000256" key="4">
    <source>
        <dbReference type="ARBA" id="ARBA00022741"/>
    </source>
</evidence>
<organism evidence="14 15">
    <name type="scientific">Stichopus japonicus</name>
    <name type="common">Sea cucumber</name>
    <dbReference type="NCBI Taxonomy" id="307972"/>
    <lineage>
        <taxon>Eukaryota</taxon>
        <taxon>Metazoa</taxon>
        <taxon>Echinodermata</taxon>
        <taxon>Eleutherozoa</taxon>
        <taxon>Echinozoa</taxon>
        <taxon>Holothuroidea</taxon>
        <taxon>Aspidochirotacea</taxon>
        <taxon>Aspidochirotida</taxon>
        <taxon>Stichopodidae</taxon>
        <taxon>Apostichopus</taxon>
    </lineage>
</organism>
<protein>
    <submittedName>
        <fullName evidence="14">Putative unconventional myosin-X</fullName>
    </submittedName>
</protein>
<feature type="non-terminal residue" evidence="14">
    <location>
        <position position="1"/>
    </location>
</feature>
<dbReference type="GO" id="GO:0003774">
    <property type="term" value="F:cytoskeletal motor activity"/>
    <property type="evidence" value="ECO:0007669"/>
    <property type="project" value="InterPro"/>
</dbReference>
<dbReference type="PROSITE" id="PS51456">
    <property type="entry name" value="MYOSIN_MOTOR"/>
    <property type="match status" value="1"/>
</dbReference>
<evidence type="ECO:0000256" key="3">
    <source>
        <dbReference type="ARBA" id="ARBA00022490"/>
    </source>
</evidence>
<dbReference type="SMART" id="SM00015">
    <property type="entry name" value="IQ"/>
    <property type="match status" value="3"/>
</dbReference>
<feature type="domain" description="PH" evidence="12">
    <location>
        <begin position="809"/>
        <end position="847"/>
    </location>
</feature>
<dbReference type="GO" id="GO:0005524">
    <property type="term" value="F:ATP binding"/>
    <property type="evidence" value="ECO:0007669"/>
    <property type="project" value="UniProtKB-KW"/>
</dbReference>
<feature type="region of interest" description="Disordered" evidence="11">
    <location>
        <begin position="609"/>
        <end position="633"/>
    </location>
</feature>
<dbReference type="Gene3D" id="1.20.5.190">
    <property type="match status" value="1"/>
</dbReference>
<feature type="domain" description="PH" evidence="12">
    <location>
        <begin position="847"/>
        <end position="1021"/>
    </location>
</feature>
<dbReference type="Pfam" id="PF00063">
    <property type="entry name" value="Myosin_head"/>
    <property type="match status" value="1"/>
</dbReference>
<accession>A0A2G8JJG4</accession>
<evidence type="ECO:0000313" key="14">
    <source>
        <dbReference type="EMBL" id="PIK35896.1"/>
    </source>
</evidence>
<dbReference type="InterPro" id="IPR000048">
    <property type="entry name" value="IQ_motif_EF-hand-BS"/>
</dbReference>
<reference evidence="14 15" key="1">
    <citation type="journal article" date="2017" name="PLoS Biol.">
        <title>The sea cucumber genome provides insights into morphological evolution and visceral regeneration.</title>
        <authorList>
            <person name="Zhang X."/>
            <person name="Sun L."/>
            <person name="Yuan J."/>
            <person name="Sun Y."/>
            <person name="Gao Y."/>
            <person name="Zhang L."/>
            <person name="Li S."/>
            <person name="Dai H."/>
            <person name="Hamel J.F."/>
            <person name="Liu C."/>
            <person name="Yu Y."/>
            <person name="Liu S."/>
            <person name="Lin W."/>
            <person name="Guo K."/>
            <person name="Jin S."/>
            <person name="Xu P."/>
            <person name="Storey K.B."/>
            <person name="Huan P."/>
            <person name="Zhang T."/>
            <person name="Zhou Y."/>
            <person name="Zhang J."/>
            <person name="Lin C."/>
            <person name="Li X."/>
            <person name="Xing L."/>
            <person name="Huo D."/>
            <person name="Sun M."/>
            <person name="Wang L."/>
            <person name="Mercier A."/>
            <person name="Li F."/>
            <person name="Yang H."/>
            <person name="Xiang J."/>
        </authorList>
    </citation>
    <scope>NUCLEOTIDE SEQUENCE [LARGE SCALE GENOMIC DNA]</scope>
    <source>
        <strain evidence="14">Shaxun</strain>
        <tissue evidence="14">Muscle</tissue>
    </source>
</reference>
<evidence type="ECO:0000256" key="9">
    <source>
        <dbReference type="PROSITE-ProRule" id="PRU00782"/>
    </source>
</evidence>
<dbReference type="Gene3D" id="3.40.850.10">
    <property type="entry name" value="Kinesin motor domain"/>
    <property type="match status" value="1"/>
</dbReference>
<dbReference type="PANTHER" id="PTHR46049:SF3">
    <property type="entry name" value="MYOSIN VIIA"/>
    <property type="match status" value="1"/>
</dbReference>
<gene>
    <name evidence="14" type="ORF">BSL78_27272</name>
</gene>
<dbReference type="Gene3D" id="1.10.10.820">
    <property type="match status" value="1"/>
</dbReference>
<dbReference type="Gene3D" id="6.20.240.20">
    <property type="match status" value="1"/>
</dbReference>